<comment type="subcellular location">
    <subcellularLocation>
        <location evidence="1">Membrane</location>
        <topology evidence="1">Multi-pass membrane protein</topology>
    </subcellularLocation>
</comment>
<dbReference type="PANTHER" id="PTHR11351">
    <property type="entry name" value="ACYL-COA DESATURASE"/>
    <property type="match status" value="1"/>
</dbReference>
<feature type="transmembrane region" description="Helical" evidence="12">
    <location>
        <begin position="47"/>
        <end position="66"/>
    </location>
</feature>
<feature type="domain" description="Fatty acid desaturase" evidence="13">
    <location>
        <begin position="48"/>
        <end position="262"/>
    </location>
</feature>
<keyword evidence="5" id="KW-0276">Fatty acid metabolism</keyword>
<accession>A0A841H705</accession>
<sequence>MSAHQPAAAAHSDDEFHDDIIYPATIPFVLVHLACFAAFWTGVTVNALIVCMVLYVVRMFGITAGYHRYFSHRSFKTSRAGQFVLAWIAQSSAQRGALWWAAVHRHHHRHSDTEMDVHSPRMRGFLYSHVGWIFDRKHAETEMDAVPDLAKHRELVLLERYPLIPAIVLAVGCFVFGGWTGLVVGFFWSTVLLFHGTFFINSLAHVTGSQRYVTGDDSRNNWWLAIITLGEGWHNNHHAYQRSTRQGFRWYEFDPTFYALRALSWVGLVWELGEPPAEVVNNERKLGAAVVEKVARQLAASFPIDGIAAQAHAALAHAPHLEDLRAALRSAQSQAATAMAAMHLPHVPSVDEVRQYAERTLARTPSMDQIAERARHLVVEAVCARLAERLSPA</sequence>
<reference evidence="14 15" key="1">
    <citation type="submission" date="2020-08" db="EMBL/GenBank/DDBJ databases">
        <title>Genomic Encyclopedia of Type Strains, Phase IV (KMG-IV): sequencing the most valuable type-strain genomes for metagenomic binning, comparative biology and taxonomic classification.</title>
        <authorList>
            <person name="Goeker M."/>
        </authorList>
    </citation>
    <scope>NUCLEOTIDE SEQUENCE [LARGE SCALE GENOMIC DNA]</scope>
    <source>
        <strain evidence="14 15">DSM 29007</strain>
    </source>
</reference>
<dbReference type="Proteomes" id="UP000582837">
    <property type="component" value="Unassembled WGS sequence"/>
</dbReference>
<keyword evidence="11" id="KW-0275">Fatty acid biosynthesis</keyword>
<keyword evidence="15" id="KW-1185">Reference proteome</keyword>
<dbReference type="InterPro" id="IPR015876">
    <property type="entry name" value="Acyl-CoA_DS"/>
</dbReference>
<dbReference type="EMBL" id="JACHIA010000032">
    <property type="protein sequence ID" value="MBB6073887.1"/>
    <property type="molecule type" value="Genomic_DNA"/>
</dbReference>
<evidence type="ECO:0000259" key="13">
    <source>
        <dbReference type="Pfam" id="PF00487"/>
    </source>
</evidence>
<evidence type="ECO:0000256" key="10">
    <source>
        <dbReference type="ARBA" id="ARBA00023136"/>
    </source>
</evidence>
<evidence type="ECO:0000256" key="6">
    <source>
        <dbReference type="ARBA" id="ARBA00022989"/>
    </source>
</evidence>
<dbReference type="PRINTS" id="PR00075">
    <property type="entry name" value="FACDDSATRASE"/>
</dbReference>
<comment type="similarity">
    <text evidence="2">Belongs to the fatty acid desaturase type 2 family.</text>
</comment>
<comment type="caution">
    <text evidence="14">The sequence shown here is derived from an EMBL/GenBank/DDBJ whole genome shotgun (WGS) entry which is preliminary data.</text>
</comment>
<dbReference type="GO" id="GO:0006633">
    <property type="term" value="P:fatty acid biosynthetic process"/>
    <property type="evidence" value="ECO:0007669"/>
    <property type="project" value="UniProtKB-KW"/>
</dbReference>
<evidence type="ECO:0000256" key="9">
    <source>
        <dbReference type="ARBA" id="ARBA00023098"/>
    </source>
</evidence>
<keyword evidence="7 14" id="KW-0560">Oxidoreductase</keyword>
<feature type="transmembrane region" description="Helical" evidence="12">
    <location>
        <begin position="161"/>
        <end position="179"/>
    </location>
</feature>
<keyword evidence="4 12" id="KW-0812">Transmembrane</keyword>
<evidence type="ECO:0000256" key="12">
    <source>
        <dbReference type="SAM" id="Phobius"/>
    </source>
</evidence>
<dbReference type="EC" id="1.14.19.1" evidence="14"/>
<proteinExistence type="inferred from homology"/>
<evidence type="ECO:0000256" key="11">
    <source>
        <dbReference type="ARBA" id="ARBA00023160"/>
    </source>
</evidence>
<name>A0A841H705_9BACT</name>
<evidence type="ECO:0000256" key="4">
    <source>
        <dbReference type="ARBA" id="ARBA00022692"/>
    </source>
</evidence>
<evidence type="ECO:0000313" key="15">
    <source>
        <dbReference type="Proteomes" id="UP000582837"/>
    </source>
</evidence>
<dbReference type="CDD" id="cd03505">
    <property type="entry name" value="Delta9-FADS-like"/>
    <property type="match status" value="1"/>
</dbReference>
<dbReference type="GO" id="GO:0016020">
    <property type="term" value="C:membrane"/>
    <property type="evidence" value="ECO:0007669"/>
    <property type="project" value="UniProtKB-SubCell"/>
</dbReference>
<evidence type="ECO:0000256" key="3">
    <source>
        <dbReference type="ARBA" id="ARBA00022516"/>
    </source>
</evidence>
<dbReference type="RefSeq" id="WP_170038940.1">
    <property type="nucleotide sequence ID" value="NZ_JABDTL010000002.1"/>
</dbReference>
<evidence type="ECO:0000313" key="14">
    <source>
        <dbReference type="EMBL" id="MBB6073887.1"/>
    </source>
</evidence>
<dbReference type="PANTHER" id="PTHR11351:SF31">
    <property type="entry name" value="DESATURASE 1, ISOFORM A-RELATED"/>
    <property type="match status" value="1"/>
</dbReference>
<evidence type="ECO:0000256" key="5">
    <source>
        <dbReference type="ARBA" id="ARBA00022832"/>
    </source>
</evidence>
<organism evidence="14 15">
    <name type="scientific">Longimicrobium terrae</name>
    <dbReference type="NCBI Taxonomy" id="1639882"/>
    <lineage>
        <taxon>Bacteria</taxon>
        <taxon>Pseudomonadati</taxon>
        <taxon>Gemmatimonadota</taxon>
        <taxon>Longimicrobiia</taxon>
        <taxon>Longimicrobiales</taxon>
        <taxon>Longimicrobiaceae</taxon>
        <taxon>Longimicrobium</taxon>
    </lineage>
</organism>
<dbReference type="Pfam" id="PF00487">
    <property type="entry name" value="FA_desaturase"/>
    <property type="match status" value="1"/>
</dbReference>
<keyword evidence="3" id="KW-0444">Lipid biosynthesis</keyword>
<keyword evidence="10 12" id="KW-0472">Membrane</keyword>
<evidence type="ECO:0000256" key="1">
    <source>
        <dbReference type="ARBA" id="ARBA00004141"/>
    </source>
</evidence>
<gene>
    <name evidence="14" type="ORF">HNQ61_005566</name>
</gene>
<evidence type="ECO:0000256" key="2">
    <source>
        <dbReference type="ARBA" id="ARBA00008749"/>
    </source>
</evidence>
<evidence type="ECO:0000256" key="7">
    <source>
        <dbReference type="ARBA" id="ARBA00023002"/>
    </source>
</evidence>
<protein>
    <submittedName>
        <fullName evidence="14">Stearoyl-CoA desaturase (Delta-9 desaturase)</fullName>
        <ecNumber evidence="14">1.14.19.1</ecNumber>
    </submittedName>
</protein>
<evidence type="ECO:0000256" key="8">
    <source>
        <dbReference type="ARBA" id="ARBA00023004"/>
    </source>
</evidence>
<dbReference type="InterPro" id="IPR005804">
    <property type="entry name" value="FA_desaturase_dom"/>
</dbReference>
<feature type="transmembrane region" description="Helical" evidence="12">
    <location>
        <begin position="20"/>
        <end position="41"/>
    </location>
</feature>
<keyword evidence="9" id="KW-0443">Lipid metabolism</keyword>
<dbReference type="GO" id="GO:0004768">
    <property type="term" value="F:stearoyl-CoA 9-desaturase activity"/>
    <property type="evidence" value="ECO:0007669"/>
    <property type="project" value="UniProtKB-EC"/>
</dbReference>
<keyword evidence="8" id="KW-0408">Iron</keyword>
<dbReference type="AlphaFoldDB" id="A0A841H705"/>
<keyword evidence="6 12" id="KW-1133">Transmembrane helix</keyword>